<evidence type="ECO:0000313" key="2">
    <source>
        <dbReference type="EMBL" id="VDO16399.1"/>
    </source>
</evidence>
<evidence type="ECO:0000313" key="4">
    <source>
        <dbReference type="WBParaSite" id="HNAJ_0000650901-mRNA-1"/>
    </source>
</evidence>
<reference evidence="4 5" key="1">
    <citation type="submission" date="2017-02" db="UniProtKB">
        <authorList>
            <consortium name="WormBaseParasite"/>
        </authorList>
    </citation>
    <scope>IDENTIFICATION</scope>
</reference>
<reference evidence="1 3" key="2">
    <citation type="submission" date="2018-11" db="EMBL/GenBank/DDBJ databases">
        <authorList>
            <consortium name="Pathogen Informatics"/>
        </authorList>
    </citation>
    <scope>NUCLEOTIDE SEQUENCE [LARGE SCALE GENOMIC DNA]</scope>
</reference>
<dbReference type="STRING" id="102285.A0A0R3U0H0"/>
<accession>A0A0R3U0H0</accession>
<dbReference type="InterPro" id="IPR008978">
    <property type="entry name" value="HSP20-like_chaperone"/>
</dbReference>
<protein>
    <submittedName>
        <fullName evidence="4 5">Arrestin_N domain-containing protein</fullName>
    </submittedName>
</protein>
<dbReference type="Gene3D" id="2.60.40.790">
    <property type="match status" value="1"/>
</dbReference>
<gene>
    <name evidence="2" type="ORF">HNAJ_LOCUS13593</name>
    <name evidence="1" type="ORF">HNAJ_LOCUS6506</name>
</gene>
<evidence type="ECO:0000313" key="1">
    <source>
        <dbReference type="EMBL" id="VDO02366.1"/>
    </source>
</evidence>
<organism evidence="5">
    <name type="scientific">Rodentolepis nana</name>
    <name type="common">Dwarf tapeworm</name>
    <name type="synonym">Hymenolepis nana</name>
    <dbReference type="NCBI Taxonomy" id="102285"/>
    <lineage>
        <taxon>Eukaryota</taxon>
        <taxon>Metazoa</taxon>
        <taxon>Spiralia</taxon>
        <taxon>Lophotrochozoa</taxon>
        <taxon>Platyhelminthes</taxon>
        <taxon>Cestoda</taxon>
        <taxon>Eucestoda</taxon>
        <taxon>Cyclophyllidea</taxon>
        <taxon>Hymenolepididae</taxon>
        <taxon>Rodentolepis</taxon>
    </lineage>
</organism>
<dbReference type="Proteomes" id="UP000278807">
    <property type="component" value="Unassembled WGS sequence"/>
</dbReference>
<evidence type="ECO:0000313" key="3">
    <source>
        <dbReference type="Proteomes" id="UP000278807"/>
    </source>
</evidence>
<dbReference type="WBParaSite" id="HNAJ_0001361901-mRNA-1">
    <property type="protein sequence ID" value="HNAJ_0001361901-mRNA-1"/>
    <property type="gene ID" value="HNAJ_0001361901"/>
</dbReference>
<name>A0A0R3U0H0_RODNA</name>
<keyword evidence="3" id="KW-1185">Reference proteome</keyword>
<dbReference type="WBParaSite" id="HNAJ_0000650901-mRNA-1">
    <property type="protein sequence ID" value="HNAJ_0000650901-mRNA-1"/>
    <property type="gene ID" value="HNAJ_0000650901"/>
</dbReference>
<sequence>MESSDNETVVIRPQKESSQPGELLFLNQKYEINNHGKATKNFRTQDIRIRIDYDKLTIRAQCSATKNKDSSRDCIEKSIPLAVPLSKSHIKATHMTDERLVVVAPVAKAIHKEVPIVARCGFDIGKFAIDFNAQEEVDGIRVVNKEMKCFLLLRLTLEPPFTVSSTVACIGIRLWCAAGNRLCISGEANWSPSTRTIMDSPFEEHRSFRRVFVAPGLIDVSYAKAEVIDGKYLIFEAPLIQ</sequence>
<dbReference type="CDD" id="cd00298">
    <property type="entry name" value="ACD_sHsps_p23-like"/>
    <property type="match status" value="1"/>
</dbReference>
<evidence type="ECO:0000313" key="5">
    <source>
        <dbReference type="WBParaSite" id="HNAJ_0001361901-mRNA-1"/>
    </source>
</evidence>
<dbReference type="EMBL" id="UZAE01015680">
    <property type="protein sequence ID" value="VDO16399.1"/>
    <property type="molecule type" value="Genomic_DNA"/>
</dbReference>
<dbReference type="EMBL" id="UZAE01007265">
    <property type="protein sequence ID" value="VDO02366.1"/>
    <property type="molecule type" value="Genomic_DNA"/>
</dbReference>
<proteinExistence type="predicted"/>
<dbReference type="OrthoDB" id="6316070at2759"/>
<dbReference type="AlphaFoldDB" id="A0A0R3U0H0"/>